<dbReference type="InterPro" id="IPR032810">
    <property type="entry name" value="CCA-adding_enz_C"/>
</dbReference>
<accession>A0ABQ4LFB3</accession>
<dbReference type="Pfam" id="PF01743">
    <property type="entry name" value="PolyA_pol"/>
    <property type="match status" value="1"/>
</dbReference>
<keyword evidence="14" id="KW-1185">Reference proteome</keyword>
<dbReference type="SUPFAM" id="SSF81301">
    <property type="entry name" value="Nucleotidyltransferase"/>
    <property type="match status" value="1"/>
</dbReference>
<evidence type="ECO:0000256" key="5">
    <source>
        <dbReference type="ARBA" id="ARBA00022723"/>
    </source>
</evidence>
<evidence type="ECO:0000259" key="10">
    <source>
        <dbReference type="Pfam" id="PF01743"/>
    </source>
</evidence>
<evidence type="ECO:0000259" key="11">
    <source>
        <dbReference type="Pfam" id="PF12627"/>
    </source>
</evidence>
<organism evidence="13 14">
    <name type="scientific">Paenibacillus cineris</name>
    <dbReference type="NCBI Taxonomy" id="237530"/>
    <lineage>
        <taxon>Bacteria</taxon>
        <taxon>Bacillati</taxon>
        <taxon>Bacillota</taxon>
        <taxon>Bacilli</taxon>
        <taxon>Bacillales</taxon>
        <taxon>Paenibacillaceae</taxon>
        <taxon>Paenibacillus</taxon>
    </lineage>
</organism>
<dbReference type="SUPFAM" id="SSF81891">
    <property type="entry name" value="Poly A polymerase C-terminal region-like"/>
    <property type="match status" value="1"/>
</dbReference>
<dbReference type="PANTHER" id="PTHR46173:SF1">
    <property type="entry name" value="CCA TRNA NUCLEOTIDYLTRANSFERASE 1, MITOCHONDRIAL"/>
    <property type="match status" value="1"/>
</dbReference>
<comment type="caution">
    <text evidence="13">The sequence shown here is derived from an EMBL/GenBank/DDBJ whole genome shotgun (WGS) entry which is preliminary data.</text>
</comment>
<keyword evidence="8 9" id="KW-0694">RNA-binding</keyword>
<dbReference type="NCBIfam" id="NF009814">
    <property type="entry name" value="PRK13299.1"/>
    <property type="match status" value="1"/>
</dbReference>
<keyword evidence="2 9" id="KW-0808">Transferase</keyword>
<dbReference type="RefSeq" id="WP_212984344.1">
    <property type="nucleotide sequence ID" value="NZ_BORU01000001.1"/>
</dbReference>
<name>A0ABQ4LFB3_9BACL</name>
<dbReference type="InterPro" id="IPR043519">
    <property type="entry name" value="NT_sf"/>
</dbReference>
<evidence type="ECO:0000259" key="12">
    <source>
        <dbReference type="Pfam" id="PF13735"/>
    </source>
</evidence>
<dbReference type="InterPro" id="IPR002646">
    <property type="entry name" value="PolA_pol_head_dom"/>
</dbReference>
<comment type="similarity">
    <text evidence="9">Belongs to the tRNA nucleotidyltransferase/poly(A) polymerase family.</text>
</comment>
<evidence type="ECO:0000256" key="1">
    <source>
        <dbReference type="ARBA" id="ARBA00001946"/>
    </source>
</evidence>
<keyword evidence="6" id="KW-0547">Nucleotide-binding</keyword>
<protein>
    <submittedName>
        <fullName evidence="13">CCA-adding enzyme</fullName>
    </submittedName>
</protein>
<keyword evidence="3" id="KW-0819">tRNA processing</keyword>
<evidence type="ECO:0000256" key="6">
    <source>
        <dbReference type="ARBA" id="ARBA00022741"/>
    </source>
</evidence>
<evidence type="ECO:0000313" key="13">
    <source>
        <dbReference type="EMBL" id="GIO55239.1"/>
    </source>
</evidence>
<comment type="cofactor">
    <cofactor evidence="1">
        <name>Mg(2+)</name>
        <dbReference type="ChEBI" id="CHEBI:18420"/>
    </cofactor>
</comment>
<dbReference type="Proteomes" id="UP000676601">
    <property type="component" value="Unassembled WGS sequence"/>
</dbReference>
<evidence type="ECO:0000256" key="2">
    <source>
        <dbReference type="ARBA" id="ARBA00022679"/>
    </source>
</evidence>
<dbReference type="EMBL" id="BORU01000001">
    <property type="protein sequence ID" value="GIO55239.1"/>
    <property type="molecule type" value="Genomic_DNA"/>
</dbReference>
<keyword evidence="4" id="KW-0548">Nucleotidyltransferase</keyword>
<evidence type="ECO:0000256" key="3">
    <source>
        <dbReference type="ARBA" id="ARBA00022694"/>
    </source>
</evidence>
<feature type="domain" description="CCA-adding enzyme C-terminal" evidence="12">
    <location>
        <begin position="255"/>
        <end position="409"/>
    </location>
</feature>
<evidence type="ECO:0000256" key="7">
    <source>
        <dbReference type="ARBA" id="ARBA00022842"/>
    </source>
</evidence>
<dbReference type="Gene3D" id="1.10.3090.10">
    <property type="entry name" value="cca-adding enzyme, domain 2"/>
    <property type="match status" value="1"/>
</dbReference>
<gene>
    <name evidence="13" type="primary">cca</name>
    <name evidence="13" type="ORF">J21TS7_35570</name>
</gene>
<sequence>MKWKQADAGMAGCAEQVLSVLEAHGHEAYWVGGCVRDELMGRPVNDMDITTSARPDEVTRLFERTVPTGIEHGTVTVLVGNYAFEVTTYRVEGSYENHRRPAEVAFVRNLSEDLRRRDFTMNAIACDRQGRIVDPYHGENDIRKGIIRCVGEARVRFQEDALRMVRCIRFASVFGYRIAFNTWKGLLLEREGIQYIALERIRAELDKMMEGPHPYLGLGLLGRSRLLEKARVPFTSSTVDASLSRIGDIPSKETAVRWALLMLACGLSGQDAGNLMRQYTFSNDARERVEALLYLDEEVKGLSGETHLREQWVGLVLKYGKESIRRWLLLCSVLPQENRGTAADELLARGLEWMDEMRIFHLQELQIGGSDLIAISGKRGGPWVGELLKQLLFKAAAGMLPNTKLDLTEEVRRVMVTDEKG</sequence>
<proteinExistence type="inferred from homology"/>
<dbReference type="PANTHER" id="PTHR46173">
    <property type="entry name" value="CCA TRNA NUCLEOTIDYLTRANSFERASE 1, MITOCHONDRIAL"/>
    <property type="match status" value="1"/>
</dbReference>
<reference evidence="13 14" key="1">
    <citation type="submission" date="2021-03" db="EMBL/GenBank/DDBJ databases">
        <title>Antimicrobial resistance genes in bacteria isolated from Japanese honey, and their potential for conferring macrolide and lincosamide resistance in the American foulbrood pathogen Paenibacillus larvae.</title>
        <authorList>
            <person name="Okamoto M."/>
            <person name="Kumagai M."/>
            <person name="Kanamori H."/>
            <person name="Takamatsu D."/>
        </authorList>
    </citation>
    <scope>NUCLEOTIDE SEQUENCE [LARGE SCALE GENOMIC DNA]</scope>
    <source>
        <strain evidence="13 14">J21TS7</strain>
    </source>
</reference>
<feature type="domain" description="Poly A polymerase head" evidence="10">
    <location>
        <begin position="28"/>
        <end position="148"/>
    </location>
</feature>
<dbReference type="Gene3D" id="3.30.460.10">
    <property type="entry name" value="Beta Polymerase, domain 2"/>
    <property type="match status" value="1"/>
</dbReference>
<dbReference type="InterPro" id="IPR032828">
    <property type="entry name" value="PolyA_RNA-bd"/>
</dbReference>
<dbReference type="Pfam" id="PF12627">
    <property type="entry name" value="PolyA_pol_RNAbd"/>
    <property type="match status" value="1"/>
</dbReference>
<keyword evidence="7" id="KW-0460">Magnesium</keyword>
<evidence type="ECO:0000256" key="8">
    <source>
        <dbReference type="ARBA" id="ARBA00022884"/>
    </source>
</evidence>
<evidence type="ECO:0000256" key="9">
    <source>
        <dbReference type="RuleBase" id="RU003953"/>
    </source>
</evidence>
<evidence type="ECO:0000313" key="14">
    <source>
        <dbReference type="Proteomes" id="UP000676601"/>
    </source>
</evidence>
<keyword evidence="5" id="KW-0479">Metal-binding</keyword>
<dbReference type="Pfam" id="PF13735">
    <property type="entry name" value="tRNA_NucTran2_2"/>
    <property type="match status" value="1"/>
</dbReference>
<dbReference type="InterPro" id="IPR050264">
    <property type="entry name" value="Bact_CCA-adding_enz_type3_sf"/>
</dbReference>
<feature type="domain" description="tRNA nucleotidyltransferase/poly(A) polymerase RNA and SrmB- binding" evidence="11">
    <location>
        <begin position="175"/>
        <end position="228"/>
    </location>
</feature>
<evidence type="ECO:0000256" key="4">
    <source>
        <dbReference type="ARBA" id="ARBA00022695"/>
    </source>
</evidence>
<dbReference type="Gene3D" id="1.10.246.80">
    <property type="match status" value="1"/>
</dbReference>
<dbReference type="CDD" id="cd05398">
    <property type="entry name" value="NT_ClassII-CCAase"/>
    <property type="match status" value="1"/>
</dbReference>